<sequence length="160" mass="16337">MFVGDVAVTGKGVPGASIIVTFKDRTQVTTKVGADGTWAVQVPATATLAKGDNVSVTQIEPGKKVSAAVDGTVLAPSEKGDKGDKGDNGDPGIQKNSDDNQDNQNDKDNGGDAGKTTVKPKAVLPRTGTTRSNLSLIGLVGLGGLLAYGFLNKKRSKDEG</sequence>
<dbReference type="InterPro" id="IPR041498">
    <property type="entry name" value="Big_6"/>
</dbReference>
<evidence type="ECO:0000256" key="1">
    <source>
        <dbReference type="SAM" id="MobiDB-lite"/>
    </source>
</evidence>
<evidence type="ECO:0000256" key="2">
    <source>
        <dbReference type="SAM" id="Phobius"/>
    </source>
</evidence>
<evidence type="ECO:0000313" key="4">
    <source>
        <dbReference type="EMBL" id="TFU96748.1"/>
    </source>
</evidence>
<dbReference type="Proteomes" id="UP000297253">
    <property type="component" value="Unassembled WGS sequence"/>
</dbReference>
<dbReference type="Gene3D" id="2.60.40.10">
    <property type="entry name" value="Immunoglobulins"/>
    <property type="match status" value="1"/>
</dbReference>
<feature type="compositionally biased region" description="Basic and acidic residues" evidence="1">
    <location>
        <begin position="78"/>
        <end position="88"/>
    </location>
</feature>
<organism evidence="4 5">
    <name type="scientific">Streptococcus cuniculi</name>
    <dbReference type="NCBI Taxonomy" id="1432788"/>
    <lineage>
        <taxon>Bacteria</taxon>
        <taxon>Bacillati</taxon>
        <taxon>Bacillota</taxon>
        <taxon>Bacilli</taxon>
        <taxon>Lactobacillales</taxon>
        <taxon>Streptococcaceae</taxon>
        <taxon>Streptococcus</taxon>
    </lineage>
</organism>
<evidence type="ECO:0000259" key="3">
    <source>
        <dbReference type="Pfam" id="PF17936"/>
    </source>
</evidence>
<keyword evidence="2" id="KW-1133">Transmembrane helix</keyword>
<dbReference type="EMBL" id="SPPD01000026">
    <property type="protein sequence ID" value="TFU96748.1"/>
    <property type="molecule type" value="Genomic_DNA"/>
</dbReference>
<dbReference type="AlphaFoldDB" id="A0A4Y9J990"/>
<evidence type="ECO:0000313" key="5">
    <source>
        <dbReference type="Proteomes" id="UP000297253"/>
    </source>
</evidence>
<dbReference type="InterPro" id="IPR013783">
    <property type="entry name" value="Ig-like_fold"/>
</dbReference>
<keyword evidence="2" id="KW-0472">Membrane</keyword>
<gene>
    <name evidence="4" type="ORF">E4T82_11240</name>
</gene>
<accession>A0A4Y9J990</accession>
<keyword evidence="2" id="KW-0812">Transmembrane</keyword>
<dbReference type="NCBIfam" id="TIGR01167">
    <property type="entry name" value="LPXTG_anchor"/>
    <property type="match status" value="1"/>
</dbReference>
<feature type="domain" description="Bacterial Ig" evidence="3">
    <location>
        <begin position="5"/>
        <end position="73"/>
    </location>
</feature>
<feature type="transmembrane region" description="Helical" evidence="2">
    <location>
        <begin position="134"/>
        <end position="151"/>
    </location>
</feature>
<reference evidence="4 5" key="1">
    <citation type="submission" date="2019-03" db="EMBL/GenBank/DDBJ databases">
        <title>Diversity of the mouse oral microbiome.</title>
        <authorList>
            <person name="Joseph S."/>
            <person name="Aduse-Opoku J."/>
            <person name="Curtis M."/>
            <person name="Wade W."/>
            <person name="Hashim A."/>
        </authorList>
    </citation>
    <scope>NUCLEOTIDE SEQUENCE [LARGE SCALE GENOMIC DNA]</scope>
    <source>
        <strain evidence="4 5">WM131</strain>
    </source>
</reference>
<name>A0A4Y9J990_9STRE</name>
<comment type="caution">
    <text evidence="4">The sequence shown here is derived from an EMBL/GenBank/DDBJ whole genome shotgun (WGS) entry which is preliminary data.</text>
</comment>
<protein>
    <submittedName>
        <fullName evidence="4">LPXTG cell wall anchor domain-containing protein</fullName>
    </submittedName>
</protein>
<proteinExistence type="predicted"/>
<feature type="region of interest" description="Disordered" evidence="1">
    <location>
        <begin position="67"/>
        <end position="130"/>
    </location>
</feature>
<dbReference type="OrthoDB" id="663332at2"/>
<dbReference type="Pfam" id="PF17936">
    <property type="entry name" value="Big_6"/>
    <property type="match status" value="1"/>
</dbReference>